<evidence type="ECO:0000313" key="1">
    <source>
        <dbReference type="EMBL" id="GAA2010829.1"/>
    </source>
</evidence>
<dbReference type="InterPro" id="IPR028082">
    <property type="entry name" value="Peripla_BP_I"/>
</dbReference>
<reference evidence="2" key="1">
    <citation type="journal article" date="2019" name="Int. J. Syst. Evol. Microbiol.">
        <title>The Global Catalogue of Microorganisms (GCM) 10K type strain sequencing project: providing services to taxonomists for standard genome sequencing and annotation.</title>
        <authorList>
            <consortium name="The Broad Institute Genomics Platform"/>
            <consortium name="The Broad Institute Genome Sequencing Center for Infectious Disease"/>
            <person name="Wu L."/>
            <person name="Ma J."/>
        </authorList>
    </citation>
    <scope>NUCLEOTIDE SEQUENCE [LARGE SCALE GENOMIC DNA]</scope>
    <source>
        <strain evidence="2">JCM 16014</strain>
    </source>
</reference>
<keyword evidence="2" id="KW-1185">Reference proteome</keyword>
<proteinExistence type="predicted"/>
<sequence>MRIRIPRSQPGSRRPVRVGVLHSLTGPVAIAEKPIVDATLFAIDELNAAGGVLGRTVEPVVADGCSDWPTFAAEAERLIGEEGVAAIFGCYTSASRKTIIPVVERHDSVLFYPTFYEGIEDCEHVVYGGSTANQSILPAVAWFLDNRGKRFFLVGSDYVYPRSVNAIVKDALRALGGEVVAEVYLPLGQTDVAGTVAAINDLRPEVILNTLVGDTNVPFFAALRRSGVTPRSIPSLSFVVAECELACMDSERMAGDYIASNYFQSIATPENQRFVEAFRRRYGSDRVISDTMACAYSNVRMWAQAAQECRDTAAPAVRQAIRGQRYTSPEGPWYVDEENLHAWKRSRIGQIRADGQLDIVWTSDHLIRPMPYSPYRTRREWHEMLTGLYEGWGQSWACPVPPDTPEAVSWSRVEPAERGACGARVVAQRQGASGAPRVRRPKQQWRLHVRTRG</sequence>
<dbReference type="EMBL" id="BAAAQN010000001">
    <property type="protein sequence ID" value="GAA2010829.1"/>
    <property type="molecule type" value="Genomic_DNA"/>
</dbReference>
<dbReference type="Gene3D" id="3.40.50.2300">
    <property type="match status" value="2"/>
</dbReference>
<dbReference type="InterPro" id="IPR000709">
    <property type="entry name" value="Leu_Ile_Val-bd"/>
</dbReference>
<dbReference type="Proteomes" id="UP001500751">
    <property type="component" value="Unassembled WGS sequence"/>
</dbReference>
<evidence type="ECO:0000313" key="2">
    <source>
        <dbReference type="Proteomes" id="UP001500751"/>
    </source>
</evidence>
<dbReference type="Pfam" id="PF13433">
    <property type="entry name" value="Peripla_BP_5"/>
    <property type="match status" value="1"/>
</dbReference>
<dbReference type="SUPFAM" id="SSF53822">
    <property type="entry name" value="Periplasmic binding protein-like I"/>
    <property type="match status" value="1"/>
</dbReference>
<organism evidence="1 2">
    <name type="scientific">Catenulispora yoronensis</name>
    <dbReference type="NCBI Taxonomy" id="450799"/>
    <lineage>
        <taxon>Bacteria</taxon>
        <taxon>Bacillati</taxon>
        <taxon>Actinomycetota</taxon>
        <taxon>Actinomycetes</taxon>
        <taxon>Catenulisporales</taxon>
        <taxon>Catenulisporaceae</taxon>
        <taxon>Catenulispora</taxon>
    </lineage>
</organism>
<dbReference type="RefSeq" id="WP_344663431.1">
    <property type="nucleotide sequence ID" value="NZ_BAAAQN010000001.1"/>
</dbReference>
<accession>A0ABP5EXF6</accession>
<dbReference type="PANTHER" id="PTHR47628:SF1">
    <property type="entry name" value="ALIPHATIC AMIDASE EXPRESSION-REGULATING PROTEIN"/>
    <property type="match status" value="1"/>
</dbReference>
<comment type="caution">
    <text evidence="1">The sequence shown here is derived from an EMBL/GenBank/DDBJ whole genome shotgun (WGS) entry which is preliminary data.</text>
</comment>
<dbReference type="PRINTS" id="PR00337">
    <property type="entry name" value="LEUILEVALBP"/>
</dbReference>
<dbReference type="PANTHER" id="PTHR47628">
    <property type="match status" value="1"/>
</dbReference>
<dbReference type="CDD" id="cd06355">
    <property type="entry name" value="PBP1_FmdD-like"/>
    <property type="match status" value="1"/>
</dbReference>
<name>A0ABP5EXF6_9ACTN</name>
<dbReference type="InterPro" id="IPR017777">
    <property type="entry name" value="ABC_urea-bd_UrtA"/>
</dbReference>
<gene>
    <name evidence="1" type="primary">urtA</name>
    <name evidence="1" type="ORF">GCM10009839_00980</name>
</gene>
<protein>
    <submittedName>
        <fullName evidence="1">Urea ABC transporter substrate-binding protein</fullName>
    </submittedName>
</protein>